<feature type="region of interest" description="Disordered" evidence="6">
    <location>
        <begin position="432"/>
        <end position="474"/>
    </location>
</feature>
<evidence type="ECO:0000256" key="1">
    <source>
        <dbReference type="ARBA" id="ARBA00022723"/>
    </source>
</evidence>
<feature type="compositionally biased region" description="Basic and acidic residues" evidence="6">
    <location>
        <begin position="453"/>
        <end position="470"/>
    </location>
</feature>
<dbReference type="EMBL" id="JAIWYP010000004">
    <property type="protein sequence ID" value="KAH3841827.1"/>
    <property type="molecule type" value="Genomic_DNA"/>
</dbReference>
<evidence type="ECO:0000259" key="7">
    <source>
        <dbReference type="PROSITE" id="PS50157"/>
    </source>
</evidence>
<reference evidence="8" key="1">
    <citation type="journal article" date="2019" name="bioRxiv">
        <title>The Genome of the Zebra Mussel, Dreissena polymorpha: A Resource for Invasive Species Research.</title>
        <authorList>
            <person name="McCartney M.A."/>
            <person name="Auch B."/>
            <person name="Kono T."/>
            <person name="Mallez S."/>
            <person name="Zhang Y."/>
            <person name="Obille A."/>
            <person name="Becker A."/>
            <person name="Abrahante J.E."/>
            <person name="Garbe J."/>
            <person name="Badalamenti J.P."/>
            <person name="Herman A."/>
            <person name="Mangelson H."/>
            <person name="Liachko I."/>
            <person name="Sullivan S."/>
            <person name="Sone E.D."/>
            <person name="Koren S."/>
            <person name="Silverstein K.A.T."/>
            <person name="Beckman K.B."/>
            <person name="Gohl D.M."/>
        </authorList>
    </citation>
    <scope>NUCLEOTIDE SEQUENCE</scope>
    <source>
        <strain evidence="8">Duluth1</strain>
        <tissue evidence="8">Whole animal</tissue>
    </source>
</reference>
<keyword evidence="4" id="KW-0862">Zinc</keyword>
<keyword evidence="3 5" id="KW-0863">Zinc-finger</keyword>
<evidence type="ECO:0000256" key="3">
    <source>
        <dbReference type="ARBA" id="ARBA00022771"/>
    </source>
</evidence>
<feature type="domain" description="C2H2-type" evidence="7">
    <location>
        <begin position="821"/>
        <end position="849"/>
    </location>
</feature>
<dbReference type="FunFam" id="3.30.160.60:FF:000100">
    <property type="entry name" value="Zinc finger 45-like"/>
    <property type="match status" value="1"/>
</dbReference>
<feature type="domain" description="C2H2-type" evidence="7">
    <location>
        <begin position="228"/>
        <end position="255"/>
    </location>
</feature>
<feature type="domain" description="C2H2-type" evidence="7">
    <location>
        <begin position="501"/>
        <end position="531"/>
    </location>
</feature>
<feature type="domain" description="C2H2-type" evidence="7">
    <location>
        <begin position="200"/>
        <end position="227"/>
    </location>
</feature>
<protein>
    <recommendedName>
        <fullName evidence="7">C2H2-type domain-containing protein</fullName>
    </recommendedName>
</protein>
<feature type="domain" description="C2H2-type" evidence="7">
    <location>
        <begin position="400"/>
        <end position="427"/>
    </location>
</feature>
<accession>A0A9D4KM73</accession>
<feature type="domain" description="C2H2-type" evidence="7">
    <location>
        <begin position="850"/>
        <end position="877"/>
    </location>
</feature>
<dbReference type="PROSITE" id="PS00028">
    <property type="entry name" value="ZINC_FINGER_C2H2_1"/>
    <property type="match status" value="10"/>
</dbReference>
<feature type="compositionally biased region" description="Polar residues" evidence="6">
    <location>
        <begin position="435"/>
        <end position="447"/>
    </location>
</feature>
<feature type="domain" description="C2H2-type" evidence="7">
    <location>
        <begin position="341"/>
        <end position="368"/>
    </location>
</feature>
<evidence type="ECO:0000313" key="8">
    <source>
        <dbReference type="EMBL" id="KAH3841827.1"/>
    </source>
</evidence>
<organism evidence="8 9">
    <name type="scientific">Dreissena polymorpha</name>
    <name type="common">Zebra mussel</name>
    <name type="synonym">Mytilus polymorpha</name>
    <dbReference type="NCBI Taxonomy" id="45954"/>
    <lineage>
        <taxon>Eukaryota</taxon>
        <taxon>Metazoa</taxon>
        <taxon>Spiralia</taxon>
        <taxon>Lophotrochozoa</taxon>
        <taxon>Mollusca</taxon>
        <taxon>Bivalvia</taxon>
        <taxon>Autobranchia</taxon>
        <taxon>Heteroconchia</taxon>
        <taxon>Euheterodonta</taxon>
        <taxon>Imparidentia</taxon>
        <taxon>Neoheterodontei</taxon>
        <taxon>Myida</taxon>
        <taxon>Dreissenoidea</taxon>
        <taxon>Dreissenidae</taxon>
        <taxon>Dreissena</taxon>
    </lineage>
</organism>
<evidence type="ECO:0000256" key="5">
    <source>
        <dbReference type="PROSITE-ProRule" id="PRU00042"/>
    </source>
</evidence>
<feature type="domain" description="C2H2-type" evidence="7">
    <location>
        <begin position="285"/>
        <end position="312"/>
    </location>
</feature>
<evidence type="ECO:0000313" key="9">
    <source>
        <dbReference type="Proteomes" id="UP000828390"/>
    </source>
</evidence>
<evidence type="ECO:0000256" key="6">
    <source>
        <dbReference type="SAM" id="MobiDB-lite"/>
    </source>
</evidence>
<dbReference type="InterPro" id="IPR013087">
    <property type="entry name" value="Znf_C2H2_type"/>
</dbReference>
<keyword evidence="9" id="KW-1185">Reference proteome</keyword>
<dbReference type="SMART" id="SM00355">
    <property type="entry name" value="ZnF_C2H2"/>
    <property type="match status" value="14"/>
</dbReference>
<feature type="domain" description="C2H2-type" evidence="7">
    <location>
        <begin position="793"/>
        <end position="820"/>
    </location>
</feature>
<keyword evidence="2" id="KW-0677">Repeat</keyword>
<dbReference type="Gene3D" id="3.30.160.60">
    <property type="entry name" value="Classic Zinc Finger"/>
    <property type="match status" value="7"/>
</dbReference>
<dbReference type="AlphaFoldDB" id="A0A9D4KM73"/>
<dbReference type="FunFam" id="3.30.160.60:FF:000446">
    <property type="entry name" value="Zinc finger protein"/>
    <property type="match status" value="1"/>
</dbReference>
<dbReference type="InterPro" id="IPR036236">
    <property type="entry name" value="Znf_C2H2_sf"/>
</dbReference>
<reference evidence="8" key="2">
    <citation type="submission" date="2020-11" db="EMBL/GenBank/DDBJ databases">
        <authorList>
            <person name="McCartney M.A."/>
            <person name="Auch B."/>
            <person name="Kono T."/>
            <person name="Mallez S."/>
            <person name="Becker A."/>
            <person name="Gohl D.M."/>
            <person name="Silverstein K.A.T."/>
            <person name="Koren S."/>
            <person name="Bechman K.B."/>
            <person name="Herman A."/>
            <person name="Abrahante J.E."/>
            <person name="Garbe J."/>
        </authorList>
    </citation>
    <scope>NUCLEOTIDE SEQUENCE</scope>
    <source>
        <strain evidence="8">Duluth1</strain>
        <tissue evidence="8">Whole animal</tissue>
    </source>
</reference>
<gene>
    <name evidence="8" type="ORF">DPMN_115308</name>
</gene>
<dbReference type="PROSITE" id="PS50157">
    <property type="entry name" value="ZINC_FINGER_C2H2_2"/>
    <property type="match status" value="9"/>
</dbReference>
<evidence type="ECO:0000256" key="2">
    <source>
        <dbReference type="ARBA" id="ARBA00022737"/>
    </source>
</evidence>
<dbReference type="Proteomes" id="UP000828390">
    <property type="component" value="Unassembled WGS sequence"/>
</dbReference>
<feature type="region of interest" description="Disordered" evidence="6">
    <location>
        <begin position="595"/>
        <end position="624"/>
    </location>
</feature>
<name>A0A9D4KM73_DREPO</name>
<dbReference type="PANTHER" id="PTHR24379:SF121">
    <property type="entry name" value="C2H2-TYPE DOMAIN-CONTAINING PROTEIN"/>
    <property type="match status" value="1"/>
</dbReference>
<sequence length="879" mass="99664">MSGRSRGVLSRFLEQSIVKLCREAVTYRSRLEIEGVLCVSVDDGNEHVIKIREVFTQECNGDNEENLKSRRQEINEYQSNTLKSPAILLGLANMPDETILLQRGQKDSNGKYSSISSQLFEMPTTSKGTQDDTQENEIDVECKSLAKHSGKETLSSEPETVDLDKIAISTAKDILCKKCGETLADVNAFDTHNITSHGHFTCLICLSTFTSRNNMKRHIRLHTGVKPYRCHKCSESFSRNDDFKRHLLRHTFQKPYRCVACQTGYADRTGVKTHMMKEHGTNVFHACTICGECFTDARKFQEHRETHTESQEYRCSLCAFIGSNALMYNKHMLTHGGQRKFSCAHCSLTYTDPFSYTSHVKKHKGDPSVTSFQCCFCEVVLASYEQFQRHEHSHLQSKQHTCNICKKHFRYPYNLREHMLTHIPKNELIGRADGQNETSNLSEWSPSTDDETVDKSHESLTDIDNDKGDMEENNNVIELPVSANDEKERSYDEDKNGSSEYWCTECNHGFGTEHELQEHIVMRHEHGPEGPANHQSADDMIGDDNVFSRRAHSATENNIPAFSYILPSCLEEGNSSPPLASSHWSHAERDSLATVSHLTHKRKSGLTPERKIKHSRLEHQNGRPSVGEELQGLLYQTGRSSDFALKDNISTDVVTTPKSKRAITTSLKGMKLKICLEHDSNADSSTMQSDISNISEDSFMEKDASFVCENSSDVGNKYSKSSVLGMDTNFSTVTNSNSPTSINLKVRNPGFEKVITPEVLFNTKAPFTCEVCDETYNDFGSFDTHGVKVHRRFLCSYCGKAFTSRPNRERHVRYHTGEKPYRCDICPASFFRGDDLKYHRTTKHVDVKPFLCGVCQTSFCFPKELEKHLRLNPDHKSSV</sequence>
<dbReference type="PANTHER" id="PTHR24379">
    <property type="entry name" value="KRAB AND ZINC FINGER DOMAIN-CONTAINING"/>
    <property type="match status" value="1"/>
</dbReference>
<comment type="caution">
    <text evidence="8">The sequence shown here is derived from an EMBL/GenBank/DDBJ whole genome shotgun (WGS) entry which is preliminary data.</text>
</comment>
<evidence type="ECO:0000256" key="4">
    <source>
        <dbReference type="ARBA" id="ARBA00022833"/>
    </source>
</evidence>
<dbReference type="SUPFAM" id="SSF57667">
    <property type="entry name" value="beta-beta-alpha zinc fingers"/>
    <property type="match status" value="5"/>
</dbReference>
<dbReference type="GO" id="GO:0008270">
    <property type="term" value="F:zinc ion binding"/>
    <property type="evidence" value="ECO:0007669"/>
    <property type="project" value="UniProtKB-KW"/>
</dbReference>
<keyword evidence="1" id="KW-0479">Metal-binding</keyword>
<dbReference type="OrthoDB" id="654211at2759"/>
<proteinExistence type="predicted"/>
<dbReference type="Pfam" id="PF00096">
    <property type="entry name" value="zf-C2H2"/>
    <property type="match status" value="4"/>
</dbReference>